<reference evidence="8" key="1">
    <citation type="submission" date="2018-01" db="EMBL/GenBank/DDBJ databases">
        <title>An insight into the sialome of Amazonian anophelines.</title>
        <authorList>
            <person name="Ribeiro J.M."/>
            <person name="Scarpassa V."/>
            <person name="Calvo E."/>
        </authorList>
    </citation>
    <scope>NUCLEOTIDE SEQUENCE</scope>
    <source>
        <tissue evidence="8">Salivary glands</tissue>
    </source>
</reference>
<evidence type="ECO:0000256" key="3">
    <source>
        <dbReference type="ARBA" id="ARBA00023054"/>
    </source>
</evidence>
<keyword evidence="3 6" id="KW-0175">Coiled coil</keyword>
<evidence type="ECO:0000313" key="8">
    <source>
        <dbReference type="EMBL" id="MBW44644.1"/>
    </source>
</evidence>
<keyword evidence="5" id="KW-0131">Cell cycle</keyword>
<evidence type="ECO:0000256" key="1">
    <source>
        <dbReference type="ARBA" id="ARBA00004300"/>
    </source>
</evidence>
<evidence type="ECO:0000256" key="5">
    <source>
        <dbReference type="ARBA" id="ARBA00023306"/>
    </source>
</evidence>
<dbReference type="GO" id="GO:0005813">
    <property type="term" value="C:centrosome"/>
    <property type="evidence" value="ECO:0007669"/>
    <property type="project" value="UniProtKB-SubCell"/>
</dbReference>
<feature type="domain" description="Spindle assembly abnormal protein 6 N-terminal" evidence="7">
    <location>
        <begin position="41"/>
        <end position="137"/>
    </location>
</feature>
<evidence type="ECO:0000256" key="6">
    <source>
        <dbReference type="SAM" id="Coils"/>
    </source>
</evidence>
<dbReference type="GO" id="GO:0005814">
    <property type="term" value="C:centriole"/>
    <property type="evidence" value="ECO:0007669"/>
    <property type="project" value="TreeGrafter"/>
</dbReference>
<sequence length="462" mass="53510">MDSYFINDQRRQCVKVLFPSLSLHVSLESDGMRASELFDFVVEKMETQNLLQIRLTQSNDHSKMYLSTIDAAAYEEIRVQQALHVTFHGFTDHLIQILDSCKKDELHISLATNNSRCTMQIYEKSSFKNLTHLFLTMDKASTETVLYHLNQTLQKLQAQTTGCSSQLQKYQLEMSLKNETIEELRNEIRLLNGKLASQENLLFSRNTEEITRLHQTVEHLGKSKELEENRLKAVINSMQEKIDRLTKETADRAEQMILDAARHETIREENVKLRSLNAIMNEEIDRTKKELCAKQDRESKSGNMISEMKRQLQDMQNKAKLLERQRSELEAALQAEKNICHTKKHALQISTDELANASVVISNLNKEIAVLKSKVDLRTAIAIRQEKIIQDYEGQLKVLKDTVAAIQQEHLRNRVTNEEYVQTVERIKEASNMIEEKYRKKINDMLVKMSDPHVYAVSMEAN</sequence>
<dbReference type="InterPro" id="IPR032396">
    <property type="entry name" value="SAS-6_N"/>
</dbReference>
<feature type="coiled-coil region" evidence="6">
    <location>
        <begin position="167"/>
        <end position="201"/>
    </location>
</feature>
<evidence type="ECO:0000256" key="2">
    <source>
        <dbReference type="ARBA" id="ARBA00022490"/>
    </source>
</evidence>
<dbReference type="EMBL" id="GGFK01011323">
    <property type="protein sequence ID" value="MBW44644.1"/>
    <property type="molecule type" value="Transcribed_RNA"/>
</dbReference>
<dbReference type="InterPro" id="IPR038558">
    <property type="entry name" value="SAS-6_N_sf"/>
</dbReference>
<dbReference type="GO" id="GO:0007099">
    <property type="term" value="P:centriole replication"/>
    <property type="evidence" value="ECO:0007669"/>
    <property type="project" value="TreeGrafter"/>
</dbReference>
<keyword evidence="4" id="KW-0206">Cytoskeleton</keyword>
<dbReference type="AlphaFoldDB" id="A0A2M4AV36"/>
<proteinExistence type="predicted"/>
<evidence type="ECO:0000259" key="7">
    <source>
        <dbReference type="Pfam" id="PF16531"/>
    </source>
</evidence>
<dbReference type="PANTHER" id="PTHR44281:SF2">
    <property type="entry name" value="SPINDLE ASSEMBLY ABNORMAL PROTEIN 6 HOMOLOG"/>
    <property type="match status" value="1"/>
</dbReference>
<accession>A0A2M4AV36</accession>
<keyword evidence="2" id="KW-0963">Cytoplasm</keyword>
<dbReference type="PANTHER" id="PTHR44281">
    <property type="entry name" value="SPINDLE ASSEMBLY ABNORMAL PROTEIN 6 HOMOLOG"/>
    <property type="match status" value="1"/>
</dbReference>
<comment type="subcellular location">
    <subcellularLocation>
        <location evidence="1">Cytoplasm</location>
        <location evidence="1">Cytoskeleton</location>
        <location evidence="1">Microtubule organizing center</location>
        <location evidence="1">Centrosome</location>
    </subcellularLocation>
</comment>
<dbReference type="Pfam" id="PF16531">
    <property type="entry name" value="SAS-6_N"/>
    <property type="match status" value="1"/>
</dbReference>
<evidence type="ECO:0000256" key="4">
    <source>
        <dbReference type="ARBA" id="ARBA00023212"/>
    </source>
</evidence>
<feature type="coiled-coil region" evidence="6">
    <location>
        <begin position="228"/>
        <end position="409"/>
    </location>
</feature>
<organism evidence="8">
    <name type="scientific">Anopheles triannulatus</name>
    <dbReference type="NCBI Taxonomy" id="58253"/>
    <lineage>
        <taxon>Eukaryota</taxon>
        <taxon>Metazoa</taxon>
        <taxon>Ecdysozoa</taxon>
        <taxon>Arthropoda</taxon>
        <taxon>Hexapoda</taxon>
        <taxon>Insecta</taxon>
        <taxon>Pterygota</taxon>
        <taxon>Neoptera</taxon>
        <taxon>Endopterygota</taxon>
        <taxon>Diptera</taxon>
        <taxon>Nematocera</taxon>
        <taxon>Culicoidea</taxon>
        <taxon>Culicidae</taxon>
        <taxon>Anophelinae</taxon>
        <taxon>Anopheles</taxon>
    </lineage>
</organism>
<dbReference type="Gene3D" id="2.170.210.20">
    <property type="entry name" value="Spindle assembly abnormal protein 6, N-terminal domain"/>
    <property type="match status" value="1"/>
</dbReference>
<protein>
    <submittedName>
        <fullName evidence="8">Putative rho-associated coiled-coil</fullName>
    </submittedName>
</protein>
<name>A0A2M4AV36_9DIPT</name>